<dbReference type="EMBL" id="JAACNO010001636">
    <property type="protein sequence ID" value="KAF4138751.1"/>
    <property type="molecule type" value="Genomic_DNA"/>
</dbReference>
<evidence type="ECO:0000256" key="1">
    <source>
        <dbReference type="SAM" id="MobiDB-lite"/>
    </source>
</evidence>
<evidence type="ECO:0000313" key="3">
    <source>
        <dbReference type="Proteomes" id="UP000704712"/>
    </source>
</evidence>
<comment type="caution">
    <text evidence="2">The sequence shown here is derived from an EMBL/GenBank/DDBJ whole genome shotgun (WGS) entry which is preliminary data.</text>
</comment>
<feature type="compositionally biased region" description="Low complexity" evidence="1">
    <location>
        <begin position="3314"/>
        <end position="3364"/>
    </location>
</feature>
<evidence type="ECO:0000313" key="2">
    <source>
        <dbReference type="EMBL" id="KAF4138751.1"/>
    </source>
</evidence>
<feature type="region of interest" description="Disordered" evidence="1">
    <location>
        <begin position="3314"/>
        <end position="3398"/>
    </location>
</feature>
<sequence length="3999" mass="452635">MNVVSSVPMRSSPALYNASASAAAFALVWIDALKSATSPRIAARITFFRSPLRSLLSTFTRSSPYFSWNVFFNSAISAFERAITTGTRQHLEQNAVVARALHPHRQTLLEQDAVSPPNQITLLHSLRQQQRRQRCLVRSCASAHALDLLRSRIDVCREPVPAATTVAELGSPLTPDVSVFELPDTLLVPATLSVARALTAPLDETLAFSSTEALMPMAAPLTEARESLMTVLELLTAAPLVEPDSDADAPNSTSAASNTDRSNWPYSPLATLWIRVRSSWPYRRMYTEQQRMLRAARKLRGDCAHQARIVFRNDGDERRLICAHAAFTGLVQRIRIRSSLRARVDRRVEVGHLATHSRQDHLLQIAAQHLEQNAVVARALHPHRQTLLEQDAVTPPNQITLLHSLRQQQRRQRCLVRSCASAHALDLLRSRIDVCREPVPAATTVAELGSPLTPDVSVFELPDTLLVPATLSVARALTAPLDETLAFSSTEALMPMAAPLTEARESLMTVLELLTAAPLVEPDSDADAPNSTSAASNTDRSNWPYSPLATLWIRVRSSWPYRRMYTEQQRMLRAARKLRGDCAHQARIVFRNDGDDRRLICAHAAFTGLVQRIRIRSSLRARVDRRVEVGHLATHSRQDHLLQIAAQHLEQNAVVARALHPHLFDSSSDASAASSEAAPVHTRWISCAAASMSAENVIDSKLLLPSRAWRVYRLRIAAVPAATTAAELGSTSAKQELLVVDVLWLGKPKLLEEPNDELRGAIEDRLTALRDQHIFITTGQLRRFLQHGGQNSCIGGVWDLPVLIGHFIDHQNTLELSELKTKVRPRTTSVSSLGTGGMHSRADHTASGSGRSDTDGSRRQATHLLLLIARNVLRRHRSLLRRGHLDNRLRLLGGLGCANTSVPTLKIILLKHLYLHRRALLAGLRLRLRRGLHLDRLHQLAAGRRRRARCRLHRLRHDAAVSLLRLEHLRLHRLAGGGTGLHARTDGATTRHGRRAAGRRREAALLDLGLLTRLCLHRRALLAGLRLRLRRGLHLDRLHQLAAGRRRRARCRLHRLRHDAAVSLLRLEHLRLHRLAGGGTGLHARTDGATTRHGRRAAGRRREAALLDLGLLTRLCLHRRALLAGLRLRLRRGLHLDRLHQLAAGRRRRTRCRLHRLRHDAAVSLLRLEHLRLHRLAGGGTGLHARTDGATTRHGRRAAGRRREAALLDLGLLTRLCLHRRGLHIDRLHQLAAGRRRRTRCRLHRLRHDAAVSLLRLEHLRLHRLAGGGTGLHARTDGATTRHGRRAAGRRREAALLDLGLLTRLCLHRRALLAGLRLRLRRGLHLDRLHQLAAGRRRRARCRLHRLRHDAAVSLLRLEHLRLHRLAGGGTGLHARTDGATARHGRRAAGRRREAALLDLGLLTRLRLHRRALLAGLRLRLRRGLHLDRLHQLAAGRRRRARCRLHRLRHDAAVSLLRLEHLRLHRLAGGGTGLHARTDGATTRHGRRAAGRRREAALLDLGLLTRLCLHRRALLAGLRLRLRRGLHLDRLHQLAAGRRRRARCRLHRLRHDAAVSLLRLEHLRLHRLAGGGTGLHARTDGATTRHGRRAAGRRREAALLDLGFLTRPRLHRRALLAGLRLRLRRGLHLDRLHQLAAGRRRLARCRLHRLRHDAAVSLLRLEHLRLHRLAGGGTGLHARTDGATTRHGRRAAGRRREAALLDLGLLTRLRLHRRALLAGLRLRLRRGLHLDRLHQLAAGRRRRARCRLHRLRHDAAVSLLRLEHLRLHRLAGGGTGLHARTDGATTRHGRRAAGRRREAALLDLGLLTRLRLHRRALLAGLRLRFRRGLHLDRLHQLAAGRRRRARCRLHRLRHDAAVSLLRLEHLRLHRLAGGGTGLHARTNGATTRHGRRAAGRRREAALLDLGLLTRLCLHRRALLAGLRLRLRRGLHLDRLHQLAAGRRRRARCRLHRLRHDAAVSLLRLEHLRLHRLAGGGTGLHARTDGATTRHGRRAAGRRREAALLDLGLLTRLRLHRRALLAGLRLRLRRGLHLDRLHQLAAGRRRRARCRLHRLRHDAAVSLLRLEHLRLHRLAGGGTGLHARTDGATTRHGRRAAGRRREAALLDLGLLTRLCLHRRALLAGLRLRLRRGLHLDRLHQLATGRCRRTRCRLHRLRHDAAVSLLRLEHLRLHRLAGGGTGLHARTDGATTRHGRRAAGRRREAALLDLGLLTRLCLHRRALLAGLRLRLRRGLHIDRLHQLATGRCRRTRCRLHRLRHDAAVSLLRLEHLRLHRLAGGGTGLHARTDGATTRHGRRAAGRRREAALLDLGLLTRLCLHRRALLAGLRLRLRRGFHLDRLHQLAARRRRRARCRLHRLRHDAAVSLLRLEHLRLHRLAGGGTGLHARTDGATTRHGRRAAGRRREAALLDLGLLTRLCLHRRGLHIDRLHQLAAGRRRRTRCRLHRLRHDAAVSLLRLEHLRLHRLAGGGTGLHARTDGATTRHGRRAAGSRREAALLDLGLLTRLRLHRRALLAGLRLRLRRGLHLDRLHQLAAGRRRRARCRLHRLRHDAAVSLLRLEHLRLHRLAGGGTGLHARTDGATTRHGRRAAGRRREAALLDLGLLTRLRLHRRALLAGLRLRLRRGLHIDRLHQLAAGRRRRTRCRLHRLRHDAAVSLLRLEHLRLHRLAGGGTGLHARTNGATTRHGRRAAGRRREAALLDLGLLTRLCLHRRALLAGLRLRLRRGLHIDRLHQLAAGRRRRTRCRLHRLRHDAAVSLLRLEHLRLHRLAGGGTGLHARTDGATTRHGRRAAGRRREAALLDLGLLTRLCLHRRALLAGLRLRLRRGLHLDRLHQLAARRRRRARCRLHRLRHDAAVSLLRLEHLRLHRLAGGGTGLHARTDGATTRHGRRAAGRRREAALLDLGLLTRLRLHRRALLAGLRLRLRRGLHLDRLHQLAAGRRRRTRCRLHRLRHDAAVSLLRLEHLRLHRLAGGGTGLHARTDGATTRHGRRAAGRRREAALLDLGLLTRLCLHRRALLAGLRLRLRRGLHLDRLHQLAAGRRRRTRCRLHRLRHDAAVSLLRLEHLRLHRLAGGGTGLHARTDGATTRHGRRAAGRRREAALLDLGLLTRLRLHRRALLAGLRLRLRRGLHLDRLHQLAAGRRRRTRCRLHRLHHDAAVSLLRLEHLRLHRLAGGGTGLHARTDGATTRHGRRAAGRRREAALLDLGLLTRLCLHRRALLAGLRLRLRRGLHLDRLHQLAARRRRRARCRLHRLRHDAAVSLLRLEHLRLHRLAGGGTGLHARTDGATTRHGRRAAGRRREAALLDLGLLTRLSPPSCSSRRTSSPSPSWSPPRSSSPARRWQTSTCALSSSPSSSRCCRQPPATGTPPSAPTRRGRRTGLHARTDGATTRHGRRAAGRRREAALLDLGLLTRLRLHRRALLAGLRLRLRRGLHLDRLHQLAAGRRRRARCRLHRLRHDAAVSLLRLEHLRLHRLAGGGTGLHARTDGATTRHGRRAAGRRREAALLDLGLLTRLCLHRRGLHIDRLHQLAAGRRRRTRCRLHRLRHDAAVSLLRLEHLRLHRLAGGGTGLHARTDGATTRHGRRAAGHRREAALLDLGLLTRLCLHRRALLAGLRLRLRRGFHLDRLHQLAARRRRRARCRLHRLRHDAAVSLLRLEHLRLHRLAGGGTGLHARTDGATTRHGRRAAGRRREAALLDLGLLTRLCLHRRGLHIDRLHQLAAGRRRRTRCRLHRLRHDAAVSLLRLEHLRLHRLAGGGTGLHARTDGATTRHGRRAAGSRREDALLDLGLLTRLRLHRRALLAGLRLRLRRGLHLDRLHQLAAGRRRRARCRLHRLRHDAAVSLLRLEHLRLHRLAGGGTGLHARTDGATTRHGRRAAGRRREAALLDLGLLTRLRLHRRALLAGLRLRLRRGLHIDRLHQLAAGRRRRTRCRLHRLRHDAAVSLLRLEHLRLHRLAGGGTGLHARTNGATTRHGRRAAGRRREAALLDLGLLRLSPRR</sequence>
<dbReference type="Proteomes" id="UP000704712">
    <property type="component" value="Unassembled WGS sequence"/>
</dbReference>
<feature type="region of interest" description="Disordered" evidence="1">
    <location>
        <begin position="3276"/>
        <end position="3298"/>
    </location>
</feature>
<accession>A0A8S9UDB5</accession>
<organism evidence="2 3">
    <name type="scientific">Phytophthora infestans</name>
    <name type="common">Potato late blight agent</name>
    <name type="synonym">Botrytis infestans</name>
    <dbReference type="NCBI Taxonomy" id="4787"/>
    <lineage>
        <taxon>Eukaryota</taxon>
        <taxon>Sar</taxon>
        <taxon>Stramenopiles</taxon>
        <taxon>Oomycota</taxon>
        <taxon>Peronosporomycetes</taxon>
        <taxon>Peronosporales</taxon>
        <taxon>Peronosporaceae</taxon>
        <taxon>Phytophthora</taxon>
    </lineage>
</organism>
<reference evidence="2" key="1">
    <citation type="submission" date="2020-03" db="EMBL/GenBank/DDBJ databases">
        <title>Hybrid Assembly of Korean Phytophthora infestans isolates.</title>
        <authorList>
            <person name="Prokchorchik M."/>
            <person name="Lee Y."/>
            <person name="Seo J."/>
            <person name="Cho J.-H."/>
            <person name="Park Y.-E."/>
            <person name="Jang D.-C."/>
            <person name="Im J.-S."/>
            <person name="Choi J.-G."/>
            <person name="Park H.-J."/>
            <person name="Lee G.-B."/>
            <person name="Lee Y.-G."/>
            <person name="Hong S.-Y."/>
            <person name="Cho K."/>
            <person name="Sohn K.H."/>
        </authorList>
    </citation>
    <scope>NUCLEOTIDE SEQUENCE</scope>
    <source>
        <strain evidence="2">KR_2_A2</strain>
    </source>
</reference>
<gene>
    <name evidence="2" type="ORF">GN958_ATG12056</name>
</gene>
<proteinExistence type="predicted"/>
<name>A0A8S9UDB5_PHYIN</name>
<protein>
    <submittedName>
        <fullName evidence="2">Uncharacterized protein</fullName>
    </submittedName>
</protein>
<feature type="region of interest" description="Disordered" evidence="1">
    <location>
        <begin position="825"/>
        <end position="857"/>
    </location>
</feature>